<proteinExistence type="inferred from homology"/>
<comment type="subcellular location">
    <subcellularLocation>
        <location evidence="1 7">Cell membrane</location>
        <topology evidence="1 7">Multi-pass membrane protein</topology>
    </subcellularLocation>
</comment>
<evidence type="ECO:0000256" key="7">
    <source>
        <dbReference type="RuleBase" id="RU363032"/>
    </source>
</evidence>
<evidence type="ECO:0000256" key="2">
    <source>
        <dbReference type="ARBA" id="ARBA00022448"/>
    </source>
</evidence>
<keyword evidence="2 7" id="KW-0813">Transport</keyword>
<feature type="transmembrane region" description="Helical" evidence="7">
    <location>
        <begin position="243"/>
        <end position="261"/>
    </location>
</feature>
<sequence length="275" mass="30537">MKQSTPMLVLRYIALVIVAAIFLLPFWVIVRNAFSDAAWIASPDWHWLPNQLNLDTVTRVLTNDNVPILGSLVNSAIVSVLQTAGTLIIALMAGYGMARFPIRPARWVTVLTLLTLMVPATVTFVPSFVMVSSLGWISTFRGLIIPTMFSALAAYMFRTWFTGFPRELEEAAMIDGANRWTTFWRVVVPNATGIIGAVGTITFIGAWNAYLWPLLIAQDRDTRTIQLTLSQYMTSQGVRIPELFTGALISIIPVVIVFLVLQRYLVQGVEQSGID</sequence>
<dbReference type="GO" id="GO:0055085">
    <property type="term" value="P:transmembrane transport"/>
    <property type="evidence" value="ECO:0007669"/>
    <property type="project" value="InterPro"/>
</dbReference>
<dbReference type="Pfam" id="PF00528">
    <property type="entry name" value="BPD_transp_1"/>
    <property type="match status" value="1"/>
</dbReference>
<evidence type="ECO:0000256" key="5">
    <source>
        <dbReference type="ARBA" id="ARBA00022989"/>
    </source>
</evidence>
<dbReference type="Proteomes" id="UP000216533">
    <property type="component" value="Unassembled WGS sequence"/>
</dbReference>
<reference evidence="9 10" key="1">
    <citation type="submission" date="2017-07" db="EMBL/GenBank/DDBJ databases">
        <title>Draft whole genome sequences of clinical Proprionibacteriaceae strains.</title>
        <authorList>
            <person name="Bernier A.-M."/>
            <person name="Bernard K."/>
            <person name="Domingo M.-C."/>
        </authorList>
    </citation>
    <scope>NUCLEOTIDE SEQUENCE [LARGE SCALE GENOMIC DNA]</scope>
    <source>
        <strain evidence="9 10">NML 160184</strain>
    </source>
</reference>
<name>A0A255E124_9ACTN</name>
<dbReference type="EMBL" id="NMVI01000025">
    <property type="protein sequence ID" value="OYN85267.1"/>
    <property type="molecule type" value="Genomic_DNA"/>
</dbReference>
<dbReference type="Gene3D" id="1.10.3720.10">
    <property type="entry name" value="MetI-like"/>
    <property type="match status" value="1"/>
</dbReference>
<dbReference type="GO" id="GO:0005886">
    <property type="term" value="C:plasma membrane"/>
    <property type="evidence" value="ECO:0007669"/>
    <property type="project" value="UniProtKB-SubCell"/>
</dbReference>
<evidence type="ECO:0000256" key="6">
    <source>
        <dbReference type="ARBA" id="ARBA00023136"/>
    </source>
</evidence>
<dbReference type="CDD" id="cd06261">
    <property type="entry name" value="TM_PBP2"/>
    <property type="match status" value="1"/>
</dbReference>
<dbReference type="SUPFAM" id="SSF161098">
    <property type="entry name" value="MetI-like"/>
    <property type="match status" value="1"/>
</dbReference>
<evidence type="ECO:0000313" key="9">
    <source>
        <dbReference type="EMBL" id="OYN85267.1"/>
    </source>
</evidence>
<evidence type="ECO:0000313" key="10">
    <source>
        <dbReference type="Proteomes" id="UP000216533"/>
    </source>
</evidence>
<keyword evidence="6 7" id="KW-0472">Membrane</keyword>
<dbReference type="InterPro" id="IPR000515">
    <property type="entry name" value="MetI-like"/>
</dbReference>
<dbReference type="RefSeq" id="WP_094451372.1">
    <property type="nucleotide sequence ID" value="NZ_NMVI01000025.1"/>
</dbReference>
<dbReference type="AlphaFoldDB" id="A0A255E124"/>
<evidence type="ECO:0000256" key="3">
    <source>
        <dbReference type="ARBA" id="ARBA00022475"/>
    </source>
</evidence>
<keyword evidence="3" id="KW-1003">Cell membrane</keyword>
<evidence type="ECO:0000259" key="8">
    <source>
        <dbReference type="PROSITE" id="PS50928"/>
    </source>
</evidence>
<comment type="caution">
    <text evidence="9">The sequence shown here is derived from an EMBL/GenBank/DDBJ whole genome shotgun (WGS) entry which is preliminary data.</text>
</comment>
<keyword evidence="4 7" id="KW-0812">Transmembrane</keyword>
<feature type="transmembrane region" description="Helical" evidence="7">
    <location>
        <begin position="72"/>
        <end position="95"/>
    </location>
</feature>
<feature type="transmembrane region" description="Helical" evidence="7">
    <location>
        <begin position="107"/>
        <end position="131"/>
    </location>
</feature>
<comment type="similarity">
    <text evidence="7">Belongs to the binding-protein-dependent transport system permease family.</text>
</comment>
<dbReference type="PROSITE" id="PS50928">
    <property type="entry name" value="ABC_TM1"/>
    <property type="match status" value="1"/>
</dbReference>
<feature type="transmembrane region" description="Helical" evidence="7">
    <location>
        <begin position="182"/>
        <end position="207"/>
    </location>
</feature>
<feature type="transmembrane region" description="Helical" evidence="7">
    <location>
        <begin position="143"/>
        <end position="161"/>
    </location>
</feature>
<dbReference type="PANTHER" id="PTHR43744:SF12">
    <property type="entry name" value="ABC TRANSPORTER PERMEASE PROTEIN MG189-RELATED"/>
    <property type="match status" value="1"/>
</dbReference>
<feature type="domain" description="ABC transmembrane type-1" evidence="8">
    <location>
        <begin position="72"/>
        <end position="261"/>
    </location>
</feature>
<evidence type="ECO:0000256" key="4">
    <source>
        <dbReference type="ARBA" id="ARBA00022692"/>
    </source>
</evidence>
<keyword evidence="5 7" id="KW-1133">Transmembrane helix</keyword>
<gene>
    <name evidence="9" type="ORF">CGZ92_10715</name>
</gene>
<protein>
    <submittedName>
        <fullName evidence="9">Sugar ABC transporter permease</fullName>
    </submittedName>
</protein>
<feature type="transmembrane region" description="Helical" evidence="7">
    <location>
        <begin position="12"/>
        <end position="30"/>
    </location>
</feature>
<organism evidence="9 10">
    <name type="scientific">Parenemella sanctibonifatiensis</name>
    <dbReference type="NCBI Taxonomy" id="2016505"/>
    <lineage>
        <taxon>Bacteria</taxon>
        <taxon>Bacillati</taxon>
        <taxon>Actinomycetota</taxon>
        <taxon>Actinomycetes</taxon>
        <taxon>Propionibacteriales</taxon>
        <taxon>Propionibacteriaceae</taxon>
        <taxon>Parenemella</taxon>
    </lineage>
</organism>
<accession>A0A255E124</accession>
<evidence type="ECO:0000256" key="1">
    <source>
        <dbReference type="ARBA" id="ARBA00004651"/>
    </source>
</evidence>
<dbReference type="InterPro" id="IPR035906">
    <property type="entry name" value="MetI-like_sf"/>
</dbReference>
<dbReference type="PANTHER" id="PTHR43744">
    <property type="entry name" value="ABC TRANSPORTER PERMEASE PROTEIN MG189-RELATED-RELATED"/>
    <property type="match status" value="1"/>
</dbReference>